<sequence length="415" mass="42347">MLCPSCSTVALDAYGRCPHCGYSAAPPVQPYPAAYYPQPTLVTPTAPAGVGLAAQILMAVAGLLAVVALGVNFWAFGTDTNAVNSGDFTNSDNVGVAGGVIGGLGDLLSIATGVVFIIWFFKSANLSRILAPGMQSLPAGWAIGGWFIPLAYWVLPRLVAGDIWRAAVPLGANLTGRKPRTHLVTWWWLTFIVGQQLLSVSVIPISVDGNTGTGALGALFGVSTVVDLCRIASAVLGIIMIRKVTSMQQVRILQGPGVGHPYAAAAPVAPYAAYADPTAYGYPGATLGYAPTTGTTYAPSTPQPPVPAEPQDAVPTAPAPTPAPTPEPTLTPEPTPAAPAAPAAPEAVEPQDAAPVDIPTVAIPRQAAEEHSTVVLTPPVPAQRDGDEAPATTGQAEPQDAAEAAAEAKPEPTDA</sequence>
<keyword evidence="2" id="KW-0472">Membrane</keyword>
<keyword evidence="2" id="KW-0812">Transmembrane</keyword>
<keyword evidence="2" id="KW-1133">Transmembrane helix</keyword>
<accession>A0A1H8ATI5</accession>
<gene>
    <name evidence="4" type="ORF">SAMN05414137_1507</name>
</gene>
<evidence type="ECO:0000256" key="1">
    <source>
        <dbReference type="SAM" id="MobiDB-lite"/>
    </source>
</evidence>
<dbReference type="InterPro" id="IPR025565">
    <property type="entry name" value="DUF4328"/>
</dbReference>
<feature type="domain" description="DUF4328" evidence="3">
    <location>
        <begin position="84"/>
        <end position="245"/>
    </location>
</feature>
<feature type="transmembrane region" description="Helical" evidence="2">
    <location>
        <begin position="186"/>
        <end position="207"/>
    </location>
</feature>
<evidence type="ECO:0000259" key="3">
    <source>
        <dbReference type="Pfam" id="PF14219"/>
    </source>
</evidence>
<dbReference type="RefSeq" id="WP_052439566.1">
    <property type="nucleotide sequence ID" value="NZ_BBPN01000076.1"/>
</dbReference>
<feature type="compositionally biased region" description="Low complexity" evidence="1">
    <location>
        <begin position="340"/>
        <end position="355"/>
    </location>
</feature>
<evidence type="ECO:0000313" key="5">
    <source>
        <dbReference type="Proteomes" id="UP000183015"/>
    </source>
</evidence>
<feature type="compositionally biased region" description="Low complexity" evidence="1">
    <location>
        <begin position="395"/>
        <end position="405"/>
    </location>
</feature>
<evidence type="ECO:0000313" key="4">
    <source>
        <dbReference type="EMBL" id="SEM73826.1"/>
    </source>
</evidence>
<protein>
    <recommendedName>
        <fullName evidence="3">DUF4328 domain-containing protein</fullName>
    </recommendedName>
</protein>
<dbReference type="STRING" id="235985.SAMN05414137_1507"/>
<evidence type="ECO:0000256" key="2">
    <source>
        <dbReference type="SAM" id="Phobius"/>
    </source>
</evidence>
<feature type="compositionally biased region" description="Basic and acidic residues" evidence="1">
    <location>
        <begin position="406"/>
        <end position="415"/>
    </location>
</feature>
<dbReference type="Pfam" id="PF14219">
    <property type="entry name" value="DUF4328"/>
    <property type="match status" value="1"/>
</dbReference>
<keyword evidence="5" id="KW-1185">Reference proteome</keyword>
<feature type="transmembrane region" description="Helical" evidence="2">
    <location>
        <begin position="219"/>
        <end position="241"/>
    </location>
</feature>
<proteinExistence type="predicted"/>
<feature type="compositionally biased region" description="Pro residues" evidence="1">
    <location>
        <begin position="317"/>
        <end position="339"/>
    </location>
</feature>
<dbReference type="OrthoDB" id="4174975at2"/>
<organism evidence="4 5">
    <name type="scientific">Streptacidiphilus jiangxiensis</name>
    <dbReference type="NCBI Taxonomy" id="235985"/>
    <lineage>
        <taxon>Bacteria</taxon>
        <taxon>Bacillati</taxon>
        <taxon>Actinomycetota</taxon>
        <taxon>Actinomycetes</taxon>
        <taxon>Kitasatosporales</taxon>
        <taxon>Streptomycetaceae</taxon>
        <taxon>Streptacidiphilus</taxon>
    </lineage>
</organism>
<reference evidence="5" key="1">
    <citation type="submission" date="2016-10" db="EMBL/GenBank/DDBJ databases">
        <authorList>
            <person name="Varghese N."/>
        </authorList>
    </citation>
    <scope>NUCLEOTIDE SEQUENCE [LARGE SCALE GENOMIC DNA]</scope>
    <source>
        <strain evidence="5">DSM 45096 / BCRC 16803 / CGMCC 4.1857 / CIP 109030 / JCM 12277 / KCTC 19219 / NBRC 100920 / 33214</strain>
    </source>
</reference>
<dbReference type="AlphaFoldDB" id="A0A1H8ATI5"/>
<feature type="region of interest" description="Disordered" evidence="1">
    <location>
        <begin position="294"/>
        <end position="415"/>
    </location>
</feature>
<feature type="transmembrane region" description="Helical" evidence="2">
    <location>
        <begin position="96"/>
        <end position="121"/>
    </location>
</feature>
<dbReference type="EMBL" id="FOAZ01000050">
    <property type="protein sequence ID" value="SEM73826.1"/>
    <property type="molecule type" value="Genomic_DNA"/>
</dbReference>
<dbReference type="eggNOG" id="COG0515">
    <property type="taxonomic scope" value="Bacteria"/>
</dbReference>
<dbReference type="Proteomes" id="UP000183015">
    <property type="component" value="Unassembled WGS sequence"/>
</dbReference>
<name>A0A1H8ATI5_STRJI</name>
<feature type="transmembrane region" description="Helical" evidence="2">
    <location>
        <begin position="56"/>
        <end position="76"/>
    </location>
</feature>